<evidence type="ECO:0000256" key="2">
    <source>
        <dbReference type="ARBA" id="ARBA00022723"/>
    </source>
</evidence>
<keyword evidence="6" id="KW-1185">Reference proteome</keyword>
<dbReference type="PANTHER" id="PTHR43270:SF8">
    <property type="entry name" value="DI- AND TRIPEPTIDASE DUG2-RELATED"/>
    <property type="match status" value="1"/>
</dbReference>
<keyword evidence="1" id="KW-0645">Protease</keyword>
<gene>
    <name evidence="5" type="ORF">ACFSKQ_17855</name>
</gene>
<evidence type="ECO:0000259" key="4">
    <source>
        <dbReference type="Pfam" id="PF07687"/>
    </source>
</evidence>
<sequence length="467" mass="50451">MSVSTSRPRPAGLDAVREHIRRNEQDFLARLLDYVRHPSISAQNKGIAEVSQILVDMLRGLGMEAEAVETAGHPMVLGRRGDDPRKPTVLFYGHYDVQPPEPFEEWISPPFEPTIRDGRVYARGVGDNKGQHLAQLLAMESWLAVHGELPCNVIFLLEGEEEVGSPHIAEFVRTHAHRLKADLVVTSDGPLHISGRPIVVFGVRGMVSFDLTVRTAGRDTHSGNYGGVMPNAIWTLVHLLSTMKTPDGRITIEGLHDAILPPTLAEREAAAALPDSVEDVMAELAMARLDAPADRPFADRLMFHPTLTINGLHGGYGGPGSKAVLPCQAIAKCDIRLVEAMTPEDVLDKVEAHVARHAPEVSVVRRAGMLPSRTPMTSPHADALVAAIIDVHAVAPLLYPALGGSLPDYVFTKILGTPAFVVPYANADEANHAPNENLKIECFFNGIQTGAAIMARLGELQPNGGVS</sequence>
<name>A0ABW5CSQ3_9HYPH</name>
<dbReference type="Proteomes" id="UP001597371">
    <property type="component" value="Unassembled WGS sequence"/>
</dbReference>
<keyword evidence="3" id="KW-0378">Hydrolase</keyword>
<evidence type="ECO:0000256" key="1">
    <source>
        <dbReference type="ARBA" id="ARBA00022670"/>
    </source>
</evidence>
<dbReference type="NCBIfam" id="NF006579">
    <property type="entry name" value="PRK09104.1"/>
    <property type="match status" value="1"/>
</dbReference>
<dbReference type="Gene3D" id="3.40.630.10">
    <property type="entry name" value="Zn peptidases"/>
    <property type="match status" value="1"/>
</dbReference>
<dbReference type="InterPro" id="IPR002933">
    <property type="entry name" value="Peptidase_M20"/>
</dbReference>
<evidence type="ECO:0000313" key="6">
    <source>
        <dbReference type="Proteomes" id="UP001597371"/>
    </source>
</evidence>
<keyword evidence="2" id="KW-0479">Metal-binding</keyword>
<protein>
    <submittedName>
        <fullName evidence="5">M20/M25/M40 family metallo-hydrolase</fullName>
    </submittedName>
</protein>
<dbReference type="InterPro" id="IPR011650">
    <property type="entry name" value="Peptidase_M20_dimer"/>
</dbReference>
<accession>A0ABW5CSQ3</accession>
<reference evidence="6" key="1">
    <citation type="journal article" date="2019" name="Int. J. Syst. Evol. Microbiol.">
        <title>The Global Catalogue of Microorganisms (GCM) 10K type strain sequencing project: providing services to taxonomists for standard genome sequencing and annotation.</title>
        <authorList>
            <consortium name="The Broad Institute Genomics Platform"/>
            <consortium name="The Broad Institute Genome Sequencing Center for Infectious Disease"/>
            <person name="Wu L."/>
            <person name="Ma J."/>
        </authorList>
    </citation>
    <scope>NUCLEOTIDE SEQUENCE [LARGE SCALE GENOMIC DNA]</scope>
    <source>
        <strain evidence="6">ZS-35-S2</strain>
    </source>
</reference>
<organism evidence="5 6">
    <name type="scientific">Aureimonas populi</name>
    <dbReference type="NCBI Taxonomy" id="1701758"/>
    <lineage>
        <taxon>Bacteria</taxon>
        <taxon>Pseudomonadati</taxon>
        <taxon>Pseudomonadota</taxon>
        <taxon>Alphaproteobacteria</taxon>
        <taxon>Hyphomicrobiales</taxon>
        <taxon>Aurantimonadaceae</taxon>
        <taxon>Aureimonas</taxon>
    </lineage>
</organism>
<dbReference type="PANTHER" id="PTHR43270">
    <property type="entry name" value="BETA-ALA-HIS DIPEPTIDASE"/>
    <property type="match status" value="1"/>
</dbReference>
<comment type="caution">
    <text evidence="5">The sequence shown here is derived from an EMBL/GenBank/DDBJ whole genome shotgun (WGS) entry which is preliminary data.</text>
</comment>
<proteinExistence type="predicted"/>
<dbReference type="Pfam" id="PF07687">
    <property type="entry name" value="M20_dimer"/>
    <property type="match status" value="1"/>
</dbReference>
<dbReference type="Gene3D" id="3.30.70.360">
    <property type="match status" value="1"/>
</dbReference>
<evidence type="ECO:0000256" key="3">
    <source>
        <dbReference type="ARBA" id="ARBA00022801"/>
    </source>
</evidence>
<dbReference type="SUPFAM" id="SSF53187">
    <property type="entry name" value="Zn-dependent exopeptidases"/>
    <property type="match status" value="1"/>
</dbReference>
<dbReference type="InterPro" id="IPR051458">
    <property type="entry name" value="Cyt/Met_Dipeptidase"/>
</dbReference>
<dbReference type="RefSeq" id="WP_209738177.1">
    <property type="nucleotide sequence ID" value="NZ_CP072611.1"/>
</dbReference>
<evidence type="ECO:0000313" key="5">
    <source>
        <dbReference type="EMBL" id="MFD2239316.1"/>
    </source>
</evidence>
<feature type="domain" description="Peptidase M20 dimerisation" evidence="4">
    <location>
        <begin position="202"/>
        <end position="360"/>
    </location>
</feature>
<dbReference type="EMBL" id="JBHUIJ010000028">
    <property type="protein sequence ID" value="MFD2239316.1"/>
    <property type="molecule type" value="Genomic_DNA"/>
</dbReference>
<dbReference type="Pfam" id="PF01546">
    <property type="entry name" value="Peptidase_M20"/>
    <property type="match status" value="1"/>
</dbReference>